<dbReference type="InterPro" id="IPR000796">
    <property type="entry name" value="Asp_trans"/>
</dbReference>
<keyword evidence="9" id="KW-1185">Reference proteome</keyword>
<comment type="subunit">
    <text evidence="3">Homodimer.</text>
</comment>
<proteinExistence type="inferred from homology"/>
<gene>
    <name evidence="8" type="ORF">EBI00_14365</name>
</gene>
<dbReference type="Gene3D" id="3.40.640.10">
    <property type="entry name" value="Type I PLP-dependent aspartate aminotransferase-like (Major domain)"/>
    <property type="match status" value="1"/>
</dbReference>
<dbReference type="NCBIfam" id="NF006719">
    <property type="entry name" value="PRK09257.1"/>
    <property type="match status" value="1"/>
</dbReference>
<dbReference type="InterPro" id="IPR015424">
    <property type="entry name" value="PyrdxlP-dep_Trfase"/>
</dbReference>
<dbReference type="InterPro" id="IPR015421">
    <property type="entry name" value="PyrdxlP-dep_Trfase_major"/>
</dbReference>
<comment type="similarity">
    <text evidence="2">Belongs to the class-I pyridoxal-phosphate-dependent aminotransferase family.</text>
</comment>
<dbReference type="GO" id="GO:0030170">
    <property type="term" value="F:pyridoxal phosphate binding"/>
    <property type="evidence" value="ECO:0007669"/>
    <property type="project" value="InterPro"/>
</dbReference>
<keyword evidence="4 8" id="KW-0032">Aminotransferase</keyword>
<evidence type="ECO:0000313" key="9">
    <source>
        <dbReference type="Proteomes" id="UP000280507"/>
    </source>
</evidence>
<dbReference type="PANTHER" id="PTHR11879">
    <property type="entry name" value="ASPARTATE AMINOTRANSFERASE"/>
    <property type="match status" value="1"/>
</dbReference>
<dbReference type="OrthoDB" id="9766445at2"/>
<dbReference type="GO" id="GO:0005829">
    <property type="term" value="C:cytosol"/>
    <property type="evidence" value="ECO:0007669"/>
    <property type="project" value="TreeGrafter"/>
</dbReference>
<reference evidence="8 9" key="1">
    <citation type="journal article" date="2012" name="Int. J. Syst. Evol. Microbiol.">
        <title>Marinomonas hwangdonensis sp. nov., isolated from seawater.</title>
        <authorList>
            <person name="Jung Y.T."/>
            <person name="Oh T.K."/>
            <person name="Yoon J.H."/>
        </authorList>
    </citation>
    <scope>NUCLEOTIDE SEQUENCE [LARGE SCALE GENOMIC DNA]</scope>
    <source>
        <strain evidence="8 9">HDW-15</strain>
    </source>
</reference>
<dbReference type="Pfam" id="PF00155">
    <property type="entry name" value="Aminotran_1_2"/>
    <property type="match status" value="1"/>
</dbReference>
<dbReference type="SUPFAM" id="SSF53383">
    <property type="entry name" value="PLP-dependent transferases"/>
    <property type="match status" value="1"/>
</dbReference>
<dbReference type="Gene3D" id="3.90.1150.10">
    <property type="entry name" value="Aspartate Aminotransferase, domain 1"/>
    <property type="match status" value="1"/>
</dbReference>
<name>A0A3M8PXT7_9GAMM</name>
<feature type="domain" description="Aminotransferase class I/classII large" evidence="7">
    <location>
        <begin position="27"/>
        <end position="393"/>
    </location>
</feature>
<dbReference type="AlphaFoldDB" id="A0A3M8PXT7"/>
<dbReference type="EMBL" id="RIZG01000011">
    <property type="protein sequence ID" value="RNF48688.1"/>
    <property type="molecule type" value="Genomic_DNA"/>
</dbReference>
<dbReference type="CDD" id="cd00609">
    <property type="entry name" value="AAT_like"/>
    <property type="match status" value="1"/>
</dbReference>
<evidence type="ECO:0000256" key="4">
    <source>
        <dbReference type="ARBA" id="ARBA00022576"/>
    </source>
</evidence>
<evidence type="ECO:0000256" key="1">
    <source>
        <dbReference type="ARBA" id="ARBA00001933"/>
    </source>
</evidence>
<dbReference type="GO" id="GO:0004069">
    <property type="term" value="F:L-aspartate:2-oxoglutarate aminotransferase activity"/>
    <property type="evidence" value="ECO:0007669"/>
    <property type="project" value="TreeGrafter"/>
</dbReference>
<comment type="caution">
    <text evidence="8">The sequence shown here is derived from an EMBL/GenBank/DDBJ whole genome shotgun (WGS) entry which is preliminary data.</text>
</comment>
<dbReference type="GO" id="GO:0042802">
    <property type="term" value="F:identical protein binding"/>
    <property type="evidence" value="ECO:0007669"/>
    <property type="project" value="TreeGrafter"/>
</dbReference>
<dbReference type="PANTHER" id="PTHR11879:SF22">
    <property type="entry name" value="ASPARTATE AMINOTRANSFERASE, MITOCHONDRIAL"/>
    <property type="match status" value="1"/>
</dbReference>
<sequence>MFNTLSPAAIDPILSQTLACLQDPRPNKLDLGVGVYRNENGKTPVLQAVKTAEIRLVQTQESKSYVGMAGCERFNQAMISLLLGEERQAQNQRDARVVGVQTPGASGALRLMADVIAIANPNATVWMSDLSYANHAPIMRTAGLNVAYYPYFDPKTKSVNEPIMLSALSALGTNDVVLLHGCCHNPTGADLSYGAWQALTDMANQQGFLPFIDMAYQGFGDGMEKDAAGFRYLAERVPAFLVASSCSKNFGLYRERTGIAVVASDSASKSLCIKGRIMECARSTYTMPPDHGAAVVRTILEDPALKAVWLSEVSEMRQRIHRVRAALVASLQHQTGHHHFDFIGQHKGMFSVIGANKEQVMRLREEFGVYLVDGGRINLAGLKESDIPFLAKSLSVVMV</sequence>
<accession>A0A3M8PXT7</accession>
<dbReference type="InterPro" id="IPR015422">
    <property type="entry name" value="PyrdxlP-dep_Trfase_small"/>
</dbReference>
<keyword evidence="5 8" id="KW-0808">Transferase</keyword>
<evidence type="ECO:0000256" key="2">
    <source>
        <dbReference type="ARBA" id="ARBA00007441"/>
    </source>
</evidence>
<dbReference type="PRINTS" id="PR00799">
    <property type="entry name" value="TRANSAMINASE"/>
</dbReference>
<evidence type="ECO:0000313" key="8">
    <source>
        <dbReference type="EMBL" id="RNF48688.1"/>
    </source>
</evidence>
<evidence type="ECO:0000256" key="5">
    <source>
        <dbReference type="ARBA" id="ARBA00022679"/>
    </source>
</evidence>
<dbReference type="RefSeq" id="WP_123096644.1">
    <property type="nucleotide sequence ID" value="NZ_RIZG01000011.1"/>
</dbReference>
<comment type="cofactor">
    <cofactor evidence="1">
        <name>pyridoxal 5'-phosphate</name>
        <dbReference type="ChEBI" id="CHEBI:597326"/>
    </cofactor>
</comment>
<protein>
    <submittedName>
        <fullName evidence="8">Aspartate/tyrosine/aromatic aminotransferase</fullName>
    </submittedName>
</protein>
<evidence type="ECO:0000256" key="3">
    <source>
        <dbReference type="ARBA" id="ARBA00011738"/>
    </source>
</evidence>
<keyword evidence="6" id="KW-0663">Pyridoxal phosphate</keyword>
<dbReference type="Proteomes" id="UP000280507">
    <property type="component" value="Unassembled WGS sequence"/>
</dbReference>
<dbReference type="GO" id="GO:0033585">
    <property type="term" value="P:L-phenylalanine biosynthetic process from chorismate via phenylpyruvate"/>
    <property type="evidence" value="ECO:0007669"/>
    <property type="project" value="TreeGrafter"/>
</dbReference>
<dbReference type="InterPro" id="IPR004839">
    <property type="entry name" value="Aminotransferase_I/II_large"/>
</dbReference>
<evidence type="ECO:0000259" key="7">
    <source>
        <dbReference type="Pfam" id="PF00155"/>
    </source>
</evidence>
<organism evidence="8 9">
    <name type="scientific">Marinomonas hwangdonensis</name>
    <dbReference type="NCBI Taxonomy" id="1053647"/>
    <lineage>
        <taxon>Bacteria</taxon>
        <taxon>Pseudomonadati</taxon>
        <taxon>Pseudomonadota</taxon>
        <taxon>Gammaproteobacteria</taxon>
        <taxon>Oceanospirillales</taxon>
        <taxon>Oceanospirillaceae</taxon>
        <taxon>Marinomonas</taxon>
    </lineage>
</organism>
<dbReference type="GO" id="GO:0004838">
    <property type="term" value="F:L-tyrosine-2-oxoglutarate transaminase activity"/>
    <property type="evidence" value="ECO:0007669"/>
    <property type="project" value="TreeGrafter"/>
</dbReference>
<evidence type="ECO:0000256" key="6">
    <source>
        <dbReference type="ARBA" id="ARBA00022898"/>
    </source>
</evidence>